<reference evidence="1 2" key="1">
    <citation type="submission" date="2018-02" db="EMBL/GenBank/DDBJ databases">
        <title>Genomic Encyclopedia of Archaeal and Bacterial Type Strains, Phase II (KMG-II): from individual species to whole genera.</title>
        <authorList>
            <person name="Goeker M."/>
        </authorList>
    </citation>
    <scope>NUCLEOTIDE SEQUENCE [LARGE SCALE GENOMIC DNA]</scope>
    <source>
        <strain evidence="1 2">DSM 15099</strain>
    </source>
</reference>
<dbReference type="Proteomes" id="UP000239863">
    <property type="component" value="Unassembled WGS sequence"/>
</dbReference>
<gene>
    <name evidence="1" type="ORF">BD821_1152</name>
</gene>
<dbReference type="Gene3D" id="3.90.1140.10">
    <property type="entry name" value="Cyclic phosphodiesterase"/>
    <property type="match status" value="1"/>
</dbReference>
<proteinExistence type="predicted"/>
<dbReference type="STRING" id="37659.GCA_000703125_00947"/>
<dbReference type="OrthoDB" id="2112057at2"/>
<sequence length="184" mass="21844">MKYYLVALFDEDSYKSIEGLQKDLSKKYNLYRNLPTLHITLEVIDDPDIDKLDEILKGILKSYKRFKVEIDDVICFNEPYKSVNLRVENKGYIERLNRTINDKLKLNGFNVRKDASNWDLHISLANTNFASREWSKNEFLNACHKTQDDGFYKLAKIERIELWKPINNKRDMVIKSYPLKTFLP</sequence>
<comment type="caution">
    <text evidence="1">The sequence shown here is derived from an EMBL/GenBank/DDBJ whole genome shotgun (WGS) entry which is preliminary data.</text>
</comment>
<protein>
    <submittedName>
        <fullName evidence="1">2'-5' RNA ligase</fullName>
    </submittedName>
</protein>
<dbReference type="AlphaFoldDB" id="A0A2S6FVL5"/>
<name>A0A2S6FVL5_9CLOT</name>
<evidence type="ECO:0000313" key="1">
    <source>
        <dbReference type="EMBL" id="PPK46886.1"/>
    </source>
</evidence>
<dbReference type="RefSeq" id="WP_104410375.1">
    <property type="nucleotide sequence ID" value="NZ_PTIS01000015.1"/>
</dbReference>
<organism evidence="1 2">
    <name type="scientific">Clostridium algidicarnis DSM 15099</name>
    <dbReference type="NCBI Taxonomy" id="1121295"/>
    <lineage>
        <taxon>Bacteria</taxon>
        <taxon>Bacillati</taxon>
        <taxon>Bacillota</taxon>
        <taxon>Clostridia</taxon>
        <taxon>Eubacteriales</taxon>
        <taxon>Clostridiaceae</taxon>
        <taxon>Clostridium</taxon>
    </lineage>
</organism>
<dbReference type="GO" id="GO:0016874">
    <property type="term" value="F:ligase activity"/>
    <property type="evidence" value="ECO:0007669"/>
    <property type="project" value="UniProtKB-KW"/>
</dbReference>
<dbReference type="InterPro" id="IPR009097">
    <property type="entry name" value="Cyclic_Pdiesterase"/>
</dbReference>
<dbReference type="EMBL" id="PTIS01000015">
    <property type="protein sequence ID" value="PPK46886.1"/>
    <property type="molecule type" value="Genomic_DNA"/>
</dbReference>
<evidence type="ECO:0000313" key="2">
    <source>
        <dbReference type="Proteomes" id="UP000239863"/>
    </source>
</evidence>
<accession>A0A2S6FVL5</accession>
<keyword evidence="1" id="KW-0436">Ligase</keyword>
<dbReference type="SUPFAM" id="SSF55144">
    <property type="entry name" value="LigT-like"/>
    <property type="match status" value="1"/>
</dbReference>
<dbReference type="Pfam" id="PF13563">
    <property type="entry name" value="2_5_RNA_ligase2"/>
    <property type="match status" value="1"/>
</dbReference>